<keyword evidence="3" id="KW-0560">Oxidoreductase</keyword>
<evidence type="ECO:0000256" key="3">
    <source>
        <dbReference type="ARBA" id="ARBA00023002"/>
    </source>
</evidence>
<dbReference type="SUPFAM" id="SSF75615">
    <property type="entry name" value="Siroheme synthase middle domains-like"/>
    <property type="match status" value="1"/>
</dbReference>
<evidence type="ECO:0000256" key="7">
    <source>
        <dbReference type="SAM" id="MobiDB-lite"/>
    </source>
</evidence>
<name>A0A1I6KQL3_9EURY</name>
<dbReference type="Gene3D" id="3.40.50.720">
    <property type="entry name" value="NAD(P)-binding Rossmann-like Domain"/>
    <property type="match status" value="1"/>
</dbReference>
<protein>
    <recommendedName>
        <fullName evidence="2">precorrin-2 dehydrogenase</fullName>
        <ecNumber evidence="2">1.3.1.76</ecNumber>
    </recommendedName>
</protein>
<dbReference type="STRING" id="767519.SAMN05216559_1308"/>
<dbReference type="PANTHER" id="PTHR35330">
    <property type="entry name" value="SIROHEME BIOSYNTHESIS PROTEIN MET8"/>
    <property type="match status" value="1"/>
</dbReference>
<dbReference type="InterPro" id="IPR028281">
    <property type="entry name" value="Sirohaem_synthase_central"/>
</dbReference>
<reference evidence="9 10" key="1">
    <citation type="submission" date="2016-10" db="EMBL/GenBank/DDBJ databases">
        <authorList>
            <person name="de Groot N.N."/>
        </authorList>
    </citation>
    <scope>NUCLEOTIDE SEQUENCE [LARGE SCALE GENOMIC DNA]</scope>
    <source>
        <strain evidence="9 10">CGMCC 1.10457</strain>
    </source>
</reference>
<dbReference type="Pfam" id="PF13241">
    <property type="entry name" value="NAD_binding_7"/>
    <property type="match status" value="1"/>
</dbReference>
<feature type="compositionally biased region" description="Polar residues" evidence="7">
    <location>
        <begin position="198"/>
        <end position="218"/>
    </location>
</feature>
<dbReference type="InterPro" id="IPR036291">
    <property type="entry name" value="NAD(P)-bd_dom_sf"/>
</dbReference>
<comment type="pathway">
    <text evidence="1">Porphyrin-containing compound metabolism; siroheme biosynthesis; sirohydrochlorin from precorrin-2: step 1/1.</text>
</comment>
<dbReference type="InterPro" id="IPR028161">
    <property type="entry name" value="Met8-like"/>
</dbReference>
<evidence type="ECO:0000313" key="9">
    <source>
        <dbReference type="EMBL" id="SFR93484.1"/>
    </source>
</evidence>
<evidence type="ECO:0000256" key="4">
    <source>
        <dbReference type="ARBA" id="ARBA00023027"/>
    </source>
</evidence>
<evidence type="ECO:0000256" key="2">
    <source>
        <dbReference type="ARBA" id="ARBA00012400"/>
    </source>
</evidence>
<keyword evidence="4" id="KW-0520">NAD</keyword>
<evidence type="ECO:0000313" key="10">
    <source>
        <dbReference type="Proteomes" id="UP000199062"/>
    </source>
</evidence>
<organism evidence="9 10">
    <name type="scientific">Halomicrobium zhouii</name>
    <dbReference type="NCBI Taxonomy" id="767519"/>
    <lineage>
        <taxon>Archaea</taxon>
        <taxon>Methanobacteriati</taxon>
        <taxon>Methanobacteriota</taxon>
        <taxon>Stenosarchaea group</taxon>
        <taxon>Halobacteria</taxon>
        <taxon>Halobacteriales</taxon>
        <taxon>Haloarculaceae</taxon>
        <taxon>Halomicrobium</taxon>
    </lineage>
</organism>
<dbReference type="PANTHER" id="PTHR35330:SF1">
    <property type="entry name" value="SIROHEME BIOSYNTHESIS PROTEIN MET8"/>
    <property type="match status" value="1"/>
</dbReference>
<keyword evidence="5" id="KW-0627">Porphyrin biosynthesis</keyword>
<evidence type="ECO:0000256" key="5">
    <source>
        <dbReference type="ARBA" id="ARBA00023244"/>
    </source>
</evidence>
<evidence type="ECO:0000256" key="1">
    <source>
        <dbReference type="ARBA" id="ARBA00005010"/>
    </source>
</evidence>
<sequence length="218" mass="23084">MGSVIPLFHDFTDETVLVFGGGSVGARKSRKFADEADVVVVSPEFADADFGGAERVREAPDAEAVVEWIDRTDPALVVAATDDAALNDAIAEVADERGVLVNQTDASGERDANSVVVPATVEDGPVTMAVSTDGTSPAVSKYLRERFEEEFAGVGEMAELTAELRQDLRDEGMGPEERRAAVRRVVNSGRVWKALDSGRSNPSQVVSAVISNNTGDSS</sequence>
<keyword evidence="10" id="KW-1185">Reference proteome</keyword>
<dbReference type="InterPro" id="IPR006367">
    <property type="entry name" value="Sirohaem_synthase_N"/>
</dbReference>
<dbReference type="GO" id="GO:0043115">
    <property type="term" value="F:precorrin-2 dehydrogenase activity"/>
    <property type="evidence" value="ECO:0007669"/>
    <property type="project" value="UniProtKB-EC"/>
</dbReference>
<accession>A0A1I6KQL3</accession>
<feature type="region of interest" description="Disordered" evidence="7">
    <location>
        <begin position="194"/>
        <end position="218"/>
    </location>
</feature>
<dbReference type="GO" id="GO:0004325">
    <property type="term" value="F:ferrochelatase activity"/>
    <property type="evidence" value="ECO:0007669"/>
    <property type="project" value="InterPro"/>
</dbReference>
<evidence type="ECO:0000259" key="8">
    <source>
        <dbReference type="Pfam" id="PF14824"/>
    </source>
</evidence>
<evidence type="ECO:0000256" key="6">
    <source>
        <dbReference type="ARBA" id="ARBA00047561"/>
    </source>
</evidence>
<dbReference type="GO" id="GO:0019354">
    <property type="term" value="P:siroheme biosynthetic process"/>
    <property type="evidence" value="ECO:0007669"/>
    <property type="project" value="UniProtKB-UniPathway"/>
</dbReference>
<dbReference type="AlphaFoldDB" id="A0A1I6KQL3"/>
<feature type="domain" description="Siroheme synthase central" evidence="8">
    <location>
        <begin position="123"/>
        <end position="149"/>
    </location>
</feature>
<dbReference type="Pfam" id="PF14824">
    <property type="entry name" value="Sirohm_synth_M"/>
    <property type="match status" value="1"/>
</dbReference>
<dbReference type="EC" id="1.3.1.76" evidence="2"/>
<dbReference type="SUPFAM" id="SSF51735">
    <property type="entry name" value="NAD(P)-binding Rossmann-fold domains"/>
    <property type="match status" value="1"/>
</dbReference>
<dbReference type="Gene3D" id="3.30.160.110">
    <property type="entry name" value="Siroheme synthase, domain 2"/>
    <property type="match status" value="1"/>
</dbReference>
<dbReference type="UniPathway" id="UPA00262">
    <property type="reaction ID" value="UER00222"/>
</dbReference>
<dbReference type="EMBL" id="FOZK01000001">
    <property type="protein sequence ID" value="SFR93484.1"/>
    <property type="molecule type" value="Genomic_DNA"/>
</dbReference>
<proteinExistence type="predicted"/>
<dbReference type="NCBIfam" id="TIGR01470">
    <property type="entry name" value="cysG_Nterm"/>
    <property type="match status" value="1"/>
</dbReference>
<dbReference type="Proteomes" id="UP000199062">
    <property type="component" value="Unassembled WGS sequence"/>
</dbReference>
<comment type="catalytic activity">
    <reaction evidence="6">
        <text>precorrin-2 + NAD(+) = sirohydrochlorin + NADH + 2 H(+)</text>
        <dbReference type="Rhea" id="RHEA:15613"/>
        <dbReference type="ChEBI" id="CHEBI:15378"/>
        <dbReference type="ChEBI" id="CHEBI:57540"/>
        <dbReference type="ChEBI" id="CHEBI:57945"/>
        <dbReference type="ChEBI" id="CHEBI:58351"/>
        <dbReference type="ChEBI" id="CHEBI:58827"/>
        <dbReference type="EC" id="1.3.1.76"/>
    </reaction>
</comment>
<gene>
    <name evidence="9" type="ORF">SAMN05216559_1308</name>
</gene>